<accession>A0A7W8CQ77</accession>
<dbReference type="OrthoDB" id="2366053at2"/>
<dbReference type="Proteomes" id="UP000525923">
    <property type="component" value="Unassembled WGS sequence"/>
</dbReference>
<evidence type="ECO:0000256" key="1">
    <source>
        <dbReference type="SAM" id="Coils"/>
    </source>
</evidence>
<sequence length="211" mass="24017">MTTLWERLKFAVATDMDMVMTKKEEKNPLAALNHFIAEAQKQTEMTGKWVERQAQLTVKLEQELAEASAMAEKRKAQLELAQASGESDLSRFAELEVAAYSNRVSELEHSLAENLEEITRLEQRFEEMQHKVKDMKLRQLQLMGKENAARAHYQMDKVLASGFEAETLESDNMSAFIGGLGSEAEEVHQRSTMEHRLESLEKNSAQQKEIG</sequence>
<evidence type="ECO:0000313" key="3">
    <source>
        <dbReference type="EMBL" id="MBB5179586.1"/>
    </source>
</evidence>
<evidence type="ECO:0000256" key="2">
    <source>
        <dbReference type="SAM" id="MobiDB-lite"/>
    </source>
</evidence>
<protein>
    <submittedName>
        <fullName evidence="3">Phage shock protein A</fullName>
    </submittedName>
</protein>
<feature type="region of interest" description="Disordered" evidence="2">
    <location>
        <begin position="184"/>
        <end position="211"/>
    </location>
</feature>
<feature type="coiled-coil region" evidence="1">
    <location>
        <begin position="97"/>
        <end position="138"/>
    </location>
</feature>
<dbReference type="AlphaFoldDB" id="A0A7W8CQ77"/>
<proteinExistence type="predicted"/>
<organism evidence="3 4">
    <name type="scientific">Planococcus koreensis</name>
    <dbReference type="NCBI Taxonomy" id="112331"/>
    <lineage>
        <taxon>Bacteria</taxon>
        <taxon>Bacillati</taxon>
        <taxon>Bacillota</taxon>
        <taxon>Bacilli</taxon>
        <taxon>Bacillales</taxon>
        <taxon>Caryophanaceae</taxon>
        <taxon>Planococcus</taxon>
    </lineage>
</organism>
<dbReference type="EMBL" id="JACHHE010000002">
    <property type="protein sequence ID" value="MBB5179586.1"/>
    <property type="molecule type" value="Genomic_DNA"/>
</dbReference>
<keyword evidence="4" id="KW-1185">Reference proteome</keyword>
<dbReference type="RefSeq" id="WP_135505716.1">
    <property type="nucleotide sequence ID" value="NZ_JACHHE010000002.1"/>
</dbReference>
<name>A0A7W8CQ77_9BACL</name>
<gene>
    <name evidence="3" type="ORF">HNQ44_001010</name>
</gene>
<reference evidence="3 4" key="1">
    <citation type="submission" date="2020-08" db="EMBL/GenBank/DDBJ databases">
        <title>Genomic Encyclopedia of Type Strains, Phase IV (KMG-IV): sequencing the most valuable type-strain genomes for metagenomic binning, comparative biology and taxonomic classification.</title>
        <authorList>
            <person name="Goeker M."/>
        </authorList>
    </citation>
    <scope>NUCLEOTIDE SEQUENCE [LARGE SCALE GENOMIC DNA]</scope>
    <source>
        <strain evidence="3 4">DSM 15895</strain>
    </source>
</reference>
<keyword evidence="1" id="KW-0175">Coiled coil</keyword>
<feature type="compositionally biased region" description="Basic and acidic residues" evidence="2">
    <location>
        <begin position="185"/>
        <end position="201"/>
    </location>
</feature>
<feature type="compositionally biased region" description="Polar residues" evidence="2">
    <location>
        <begin position="202"/>
        <end position="211"/>
    </location>
</feature>
<comment type="caution">
    <text evidence="3">The sequence shown here is derived from an EMBL/GenBank/DDBJ whole genome shotgun (WGS) entry which is preliminary data.</text>
</comment>
<evidence type="ECO:0000313" key="4">
    <source>
        <dbReference type="Proteomes" id="UP000525923"/>
    </source>
</evidence>